<sequence length="203" mass="22432">MIGGLVCDSCGVPLPGPYDGQAVECDDCMQTPRPWGQGRAALIYKDNARRLVLGLKHGDRQDLVSPAAKWLALAAKPLLRPNMIVAPIPLHRLRLLRRRYNQAALLAQALARHLNLDFCPDLLVRPHQRGSMDGLTQEERFEKMENAIRPHTSRMHKMAARPVLLVDDVMTSGATFAAATEACFKARAREVNVLALARVAKDA</sequence>
<organism evidence="2 3">
    <name type="scientific">Shimia gijangensis</name>
    <dbReference type="NCBI Taxonomy" id="1470563"/>
    <lineage>
        <taxon>Bacteria</taxon>
        <taxon>Pseudomonadati</taxon>
        <taxon>Pseudomonadota</taxon>
        <taxon>Alphaproteobacteria</taxon>
        <taxon>Rhodobacterales</taxon>
        <taxon>Roseobacteraceae</taxon>
    </lineage>
</organism>
<dbReference type="InterPro" id="IPR051910">
    <property type="entry name" value="ComF/GntX_DNA_util-trans"/>
</dbReference>
<proteinExistence type="inferred from homology"/>
<evidence type="ECO:0000313" key="3">
    <source>
        <dbReference type="Proteomes" id="UP000183982"/>
    </source>
</evidence>
<comment type="similarity">
    <text evidence="1">Belongs to the ComF/GntX family.</text>
</comment>
<reference evidence="3" key="1">
    <citation type="submission" date="2016-11" db="EMBL/GenBank/DDBJ databases">
        <authorList>
            <person name="Varghese N."/>
            <person name="Submissions S."/>
        </authorList>
    </citation>
    <scope>NUCLEOTIDE SEQUENCE [LARGE SCALE GENOMIC DNA]</scope>
    <source>
        <strain evidence="3">DSM 100564</strain>
    </source>
</reference>
<name>A0A1M6MPF3_9RHOB</name>
<evidence type="ECO:0000256" key="1">
    <source>
        <dbReference type="ARBA" id="ARBA00008007"/>
    </source>
</evidence>
<dbReference type="InterPro" id="IPR000836">
    <property type="entry name" value="PRTase_dom"/>
</dbReference>
<protein>
    <submittedName>
        <fullName evidence="2">ComF family protein</fullName>
    </submittedName>
</protein>
<dbReference type="AlphaFoldDB" id="A0A1M6MPF3"/>
<gene>
    <name evidence="2" type="ORF">SAMN05444000_11436</name>
</gene>
<dbReference type="PANTHER" id="PTHR47505">
    <property type="entry name" value="DNA UTILIZATION PROTEIN YHGH"/>
    <property type="match status" value="1"/>
</dbReference>
<dbReference type="CDD" id="cd06223">
    <property type="entry name" value="PRTases_typeI"/>
    <property type="match status" value="1"/>
</dbReference>
<dbReference type="STRING" id="1470563.SAMN05444000_11436"/>
<dbReference type="Gene3D" id="3.40.50.2020">
    <property type="match status" value="1"/>
</dbReference>
<evidence type="ECO:0000313" key="2">
    <source>
        <dbReference type="EMBL" id="SHJ85173.1"/>
    </source>
</evidence>
<keyword evidence="3" id="KW-1185">Reference proteome</keyword>
<dbReference type="PANTHER" id="PTHR47505:SF1">
    <property type="entry name" value="DNA UTILIZATION PROTEIN YHGH"/>
    <property type="match status" value="1"/>
</dbReference>
<accession>A0A1M6MPF3</accession>
<dbReference type="SUPFAM" id="SSF53271">
    <property type="entry name" value="PRTase-like"/>
    <property type="match status" value="1"/>
</dbReference>
<dbReference type="Proteomes" id="UP000183982">
    <property type="component" value="Unassembled WGS sequence"/>
</dbReference>
<dbReference type="EMBL" id="FQZQ01000014">
    <property type="protein sequence ID" value="SHJ85173.1"/>
    <property type="molecule type" value="Genomic_DNA"/>
</dbReference>
<dbReference type="InterPro" id="IPR029057">
    <property type="entry name" value="PRTase-like"/>
</dbReference>